<dbReference type="Proteomes" id="UP001283361">
    <property type="component" value="Unassembled WGS sequence"/>
</dbReference>
<reference evidence="1" key="1">
    <citation type="journal article" date="2023" name="G3 (Bethesda)">
        <title>A reference genome for the long-term kleptoplast-retaining sea slug Elysia crispata morphotype clarki.</title>
        <authorList>
            <person name="Eastman K.E."/>
            <person name="Pendleton A.L."/>
            <person name="Shaikh M.A."/>
            <person name="Suttiyut T."/>
            <person name="Ogas R."/>
            <person name="Tomko P."/>
            <person name="Gavelis G."/>
            <person name="Widhalm J.R."/>
            <person name="Wisecaver J.H."/>
        </authorList>
    </citation>
    <scope>NUCLEOTIDE SEQUENCE</scope>
    <source>
        <strain evidence="1">ECLA1</strain>
    </source>
</reference>
<evidence type="ECO:0000313" key="1">
    <source>
        <dbReference type="EMBL" id="KAK3794123.1"/>
    </source>
</evidence>
<proteinExistence type="predicted"/>
<gene>
    <name evidence="1" type="ORF">RRG08_042937</name>
</gene>
<accession>A0AAE1AUE2</accession>
<comment type="caution">
    <text evidence="1">The sequence shown here is derived from an EMBL/GenBank/DDBJ whole genome shotgun (WGS) entry which is preliminary data.</text>
</comment>
<dbReference type="EMBL" id="JAWDGP010001143">
    <property type="protein sequence ID" value="KAK3794123.1"/>
    <property type="molecule type" value="Genomic_DNA"/>
</dbReference>
<sequence length="79" mass="8763">MVPRNELQQIKSIFLEPPYRLALPGPLPMLIAQYWSGGHLIHLLLQYTSVSASVLRAADSGPVFLFEFYITAIATAFTA</sequence>
<evidence type="ECO:0000313" key="2">
    <source>
        <dbReference type="Proteomes" id="UP001283361"/>
    </source>
</evidence>
<name>A0AAE1AUE2_9GAST</name>
<dbReference type="AlphaFoldDB" id="A0AAE1AUE2"/>
<protein>
    <submittedName>
        <fullName evidence="1">Uncharacterized protein</fullName>
    </submittedName>
</protein>
<organism evidence="1 2">
    <name type="scientific">Elysia crispata</name>
    <name type="common">lettuce slug</name>
    <dbReference type="NCBI Taxonomy" id="231223"/>
    <lineage>
        <taxon>Eukaryota</taxon>
        <taxon>Metazoa</taxon>
        <taxon>Spiralia</taxon>
        <taxon>Lophotrochozoa</taxon>
        <taxon>Mollusca</taxon>
        <taxon>Gastropoda</taxon>
        <taxon>Heterobranchia</taxon>
        <taxon>Euthyneura</taxon>
        <taxon>Panpulmonata</taxon>
        <taxon>Sacoglossa</taxon>
        <taxon>Placobranchoidea</taxon>
        <taxon>Plakobranchidae</taxon>
        <taxon>Elysia</taxon>
    </lineage>
</organism>
<keyword evidence="2" id="KW-1185">Reference proteome</keyword>